<dbReference type="InterPro" id="IPR045609">
    <property type="entry name" value="DUF6451"/>
</dbReference>
<keyword evidence="2" id="KW-1185">Reference proteome</keyword>
<dbReference type="Pfam" id="PF20049">
    <property type="entry name" value="DUF6451"/>
    <property type="match status" value="1"/>
</dbReference>
<dbReference type="PANTHER" id="PTHR47027">
    <property type="entry name" value="REVERSE TRANSCRIPTASE DOMAIN-CONTAINING PROTEIN"/>
    <property type="match status" value="1"/>
</dbReference>
<dbReference type="EMBL" id="UZAI01020791">
    <property type="protein sequence ID" value="VDP53209.1"/>
    <property type="molecule type" value="Genomic_DNA"/>
</dbReference>
<protein>
    <submittedName>
        <fullName evidence="1">Uncharacterized protein</fullName>
    </submittedName>
</protein>
<proteinExistence type="predicted"/>
<dbReference type="PANTHER" id="PTHR47027:SF25">
    <property type="entry name" value="REVERSE TRANSCRIPTASE DOMAIN-CONTAINING PROTEIN"/>
    <property type="match status" value="1"/>
</dbReference>
<reference evidence="1 2" key="1">
    <citation type="submission" date="2018-11" db="EMBL/GenBank/DDBJ databases">
        <authorList>
            <consortium name="Pathogen Informatics"/>
        </authorList>
    </citation>
    <scope>NUCLEOTIDE SEQUENCE [LARGE SCALE GENOMIC DNA]</scope>
    <source>
        <strain evidence="1 2">Zambia</strain>
    </source>
</reference>
<dbReference type="Proteomes" id="UP000277204">
    <property type="component" value="Unassembled WGS sequence"/>
</dbReference>
<evidence type="ECO:0000313" key="1">
    <source>
        <dbReference type="EMBL" id="VDP53209.1"/>
    </source>
</evidence>
<gene>
    <name evidence="1" type="ORF">SMRZ_LOCUS24912</name>
</gene>
<dbReference type="AlphaFoldDB" id="A0A183N9D7"/>
<evidence type="ECO:0000313" key="2">
    <source>
        <dbReference type="Proteomes" id="UP000277204"/>
    </source>
</evidence>
<organism evidence="1 2">
    <name type="scientific">Schistosoma margrebowiei</name>
    <dbReference type="NCBI Taxonomy" id="48269"/>
    <lineage>
        <taxon>Eukaryota</taxon>
        <taxon>Metazoa</taxon>
        <taxon>Spiralia</taxon>
        <taxon>Lophotrochozoa</taxon>
        <taxon>Platyhelminthes</taxon>
        <taxon>Trematoda</taxon>
        <taxon>Digenea</taxon>
        <taxon>Strigeidida</taxon>
        <taxon>Schistosomatoidea</taxon>
        <taxon>Schistosomatidae</taxon>
        <taxon>Schistosoma</taxon>
    </lineage>
</organism>
<accession>A0A183N9D7</accession>
<name>A0A183N9D7_9TREM</name>
<sequence>MLLYSSYEEENAPYSQAVALMLSIEARNALIEEAQNQLEDLDFSDDLAIPSNTNEQIPMRTTRLAAAYESVGLSTHKRKSKILKHNTDNINLVTFDREALEDVESSAYLRCIIDEQGGSDADVMPGIGKARTSFLKLKNIWNAKQLSTNIKVIIFNTDAKTLQLYGAET</sequence>